<reference evidence="1 2" key="1">
    <citation type="journal article" date="2023" name="Nucleic Acids Res.">
        <title>The hologenome of Daphnia magna reveals possible DNA methylation and microbiome-mediated evolution of the host genome.</title>
        <authorList>
            <person name="Chaturvedi A."/>
            <person name="Li X."/>
            <person name="Dhandapani V."/>
            <person name="Marshall H."/>
            <person name="Kissane S."/>
            <person name="Cuenca-Cambronero M."/>
            <person name="Asole G."/>
            <person name="Calvet F."/>
            <person name="Ruiz-Romero M."/>
            <person name="Marangio P."/>
            <person name="Guigo R."/>
            <person name="Rago D."/>
            <person name="Mirbahai L."/>
            <person name="Eastwood N."/>
            <person name="Colbourne J.K."/>
            <person name="Zhou J."/>
            <person name="Mallon E."/>
            <person name="Orsini L."/>
        </authorList>
    </citation>
    <scope>NUCLEOTIDE SEQUENCE [LARGE SCALE GENOMIC DNA]</scope>
    <source>
        <strain evidence="1">LRV0_1</strain>
    </source>
</reference>
<proteinExistence type="predicted"/>
<organism evidence="1 2">
    <name type="scientific">Daphnia magna</name>
    <dbReference type="NCBI Taxonomy" id="35525"/>
    <lineage>
        <taxon>Eukaryota</taxon>
        <taxon>Metazoa</taxon>
        <taxon>Ecdysozoa</taxon>
        <taxon>Arthropoda</taxon>
        <taxon>Crustacea</taxon>
        <taxon>Branchiopoda</taxon>
        <taxon>Diplostraca</taxon>
        <taxon>Cladocera</taxon>
        <taxon>Anomopoda</taxon>
        <taxon>Daphniidae</taxon>
        <taxon>Daphnia</taxon>
    </lineage>
</organism>
<keyword evidence="2" id="KW-1185">Reference proteome</keyword>
<sequence length="70" mass="7099">MDAVTQSSPGANLVFKESAAAWSSQSKTDGLGAEDGTAICQSASLDIAGCAWLDGGSLGKKWAAQHDKSL</sequence>
<gene>
    <name evidence="1" type="ORF">OUZ56_003262</name>
</gene>
<name>A0ABR0A886_9CRUS</name>
<evidence type="ECO:0000313" key="1">
    <source>
        <dbReference type="EMBL" id="KAK4021345.1"/>
    </source>
</evidence>
<evidence type="ECO:0000313" key="2">
    <source>
        <dbReference type="Proteomes" id="UP001234178"/>
    </source>
</evidence>
<protein>
    <submittedName>
        <fullName evidence="1">Uncharacterized protein</fullName>
    </submittedName>
</protein>
<accession>A0ABR0A886</accession>
<dbReference type="EMBL" id="JAOYFB010000036">
    <property type="protein sequence ID" value="KAK4021345.1"/>
    <property type="molecule type" value="Genomic_DNA"/>
</dbReference>
<comment type="caution">
    <text evidence="1">The sequence shown here is derived from an EMBL/GenBank/DDBJ whole genome shotgun (WGS) entry which is preliminary data.</text>
</comment>
<dbReference type="Proteomes" id="UP001234178">
    <property type="component" value="Unassembled WGS sequence"/>
</dbReference>